<evidence type="ECO:0000313" key="2">
    <source>
        <dbReference type="EMBL" id="CAA9566877.1"/>
    </source>
</evidence>
<feature type="non-terminal residue" evidence="2">
    <location>
        <position position="1"/>
    </location>
</feature>
<reference evidence="2" key="1">
    <citation type="submission" date="2020-02" db="EMBL/GenBank/DDBJ databases">
        <authorList>
            <person name="Meier V. D."/>
        </authorList>
    </citation>
    <scope>NUCLEOTIDE SEQUENCE</scope>
    <source>
        <strain evidence="2">AVDCRST_MAG87</strain>
    </source>
</reference>
<dbReference type="EMBL" id="CADCWJ010000462">
    <property type="protein sequence ID" value="CAA9566877.1"/>
    <property type="molecule type" value="Genomic_DNA"/>
</dbReference>
<evidence type="ECO:0000256" key="1">
    <source>
        <dbReference type="SAM" id="MobiDB-lite"/>
    </source>
</evidence>
<sequence length="38" mass="4458">CRSPVSTPPCRSCENFPERSSPRFRSTTRVRSRRQSMD</sequence>
<dbReference type="AlphaFoldDB" id="A0A6J4V4U1"/>
<organism evidence="2">
    <name type="scientific">uncultured Thermomicrobiales bacterium</name>
    <dbReference type="NCBI Taxonomy" id="1645740"/>
    <lineage>
        <taxon>Bacteria</taxon>
        <taxon>Pseudomonadati</taxon>
        <taxon>Thermomicrobiota</taxon>
        <taxon>Thermomicrobia</taxon>
        <taxon>Thermomicrobiales</taxon>
        <taxon>environmental samples</taxon>
    </lineage>
</organism>
<feature type="compositionally biased region" description="Basic residues" evidence="1">
    <location>
        <begin position="26"/>
        <end position="38"/>
    </location>
</feature>
<gene>
    <name evidence="2" type="ORF">AVDCRST_MAG87-2030</name>
</gene>
<feature type="region of interest" description="Disordered" evidence="1">
    <location>
        <begin position="1"/>
        <end position="38"/>
    </location>
</feature>
<protein>
    <submittedName>
        <fullName evidence="2">Uncharacterized protein</fullName>
    </submittedName>
</protein>
<feature type="non-terminal residue" evidence="2">
    <location>
        <position position="38"/>
    </location>
</feature>
<proteinExistence type="predicted"/>
<accession>A0A6J4V4U1</accession>
<name>A0A6J4V4U1_9BACT</name>